<feature type="compositionally biased region" description="Polar residues" evidence="3">
    <location>
        <begin position="199"/>
        <end position="221"/>
    </location>
</feature>
<feature type="compositionally biased region" description="Low complexity" evidence="3">
    <location>
        <begin position="380"/>
        <end position="393"/>
    </location>
</feature>
<dbReference type="OrthoDB" id="1742084at2759"/>
<name>A0A443S320_9ACAR</name>
<evidence type="ECO:0000256" key="2">
    <source>
        <dbReference type="PROSITE-ProRule" id="PRU00035"/>
    </source>
</evidence>
<dbReference type="PANTHER" id="PTHR15398">
    <property type="entry name" value="BROMODOMAIN-CONTAINING PROTEIN 8"/>
    <property type="match status" value="1"/>
</dbReference>
<dbReference type="InterPro" id="IPR036427">
    <property type="entry name" value="Bromodomain-like_sf"/>
</dbReference>
<feature type="region of interest" description="Disordered" evidence="3">
    <location>
        <begin position="339"/>
        <end position="400"/>
    </location>
</feature>
<dbReference type="PRINTS" id="PR00503">
    <property type="entry name" value="BROMODOMAIN"/>
</dbReference>
<organism evidence="5 6">
    <name type="scientific">Leptotrombidium deliense</name>
    <dbReference type="NCBI Taxonomy" id="299467"/>
    <lineage>
        <taxon>Eukaryota</taxon>
        <taxon>Metazoa</taxon>
        <taxon>Ecdysozoa</taxon>
        <taxon>Arthropoda</taxon>
        <taxon>Chelicerata</taxon>
        <taxon>Arachnida</taxon>
        <taxon>Acari</taxon>
        <taxon>Acariformes</taxon>
        <taxon>Trombidiformes</taxon>
        <taxon>Prostigmata</taxon>
        <taxon>Anystina</taxon>
        <taxon>Parasitengona</taxon>
        <taxon>Trombiculoidea</taxon>
        <taxon>Trombiculidae</taxon>
        <taxon>Leptotrombidium</taxon>
    </lineage>
</organism>
<feature type="region of interest" description="Disordered" evidence="3">
    <location>
        <begin position="29"/>
        <end position="69"/>
    </location>
</feature>
<feature type="non-terminal residue" evidence="5">
    <location>
        <position position="400"/>
    </location>
</feature>
<dbReference type="PROSITE" id="PS50014">
    <property type="entry name" value="BROMODOMAIN_2"/>
    <property type="match status" value="1"/>
</dbReference>
<dbReference type="VEuPathDB" id="VectorBase:LDEU010169"/>
<evidence type="ECO:0000259" key="4">
    <source>
        <dbReference type="PROSITE" id="PS50014"/>
    </source>
</evidence>
<reference evidence="5 6" key="1">
    <citation type="journal article" date="2018" name="Gigascience">
        <title>Genomes of trombidid mites reveal novel predicted allergens and laterally-transferred genes associated with secondary metabolism.</title>
        <authorList>
            <person name="Dong X."/>
            <person name="Chaisiri K."/>
            <person name="Xia D."/>
            <person name="Armstrong S.D."/>
            <person name="Fang Y."/>
            <person name="Donnelly M.J."/>
            <person name="Kadowaki T."/>
            <person name="McGarry J.W."/>
            <person name="Darby A.C."/>
            <person name="Makepeace B.L."/>
        </authorList>
    </citation>
    <scope>NUCLEOTIDE SEQUENCE [LARGE SCALE GENOMIC DNA]</scope>
    <source>
        <strain evidence="5">UoL-UT</strain>
    </source>
</reference>
<keyword evidence="1 2" id="KW-0103">Bromodomain</keyword>
<dbReference type="STRING" id="299467.A0A443S320"/>
<dbReference type="CDD" id="cd05507">
    <property type="entry name" value="Bromo_brd8_like"/>
    <property type="match status" value="1"/>
</dbReference>
<protein>
    <submittedName>
        <fullName evidence="5">Bromodomain-containing protein 8-like isoform X3</fullName>
    </submittedName>
</protein>
<keyword evidence="6" id="KW-1185">Reference proteome</keyword>
<proteinExistence type="predicted"/>
<gene>
    <name evidence="5" type="ORF">B4U80_10286</name>
</gene>
<dbReference type="SUPFAM" id="SSF47370">
    <property type="entry name" value="Bromodomain"/>
    <property type="match status" value="1"/>
</dbReference>
<feature type="compositionally biased region" description="Basic and acidic residues" evidence="3">
    <location>
        <begin position="30"/>
        <end position="42"/>
    </location>
</feature>
<comment type="caution">
    <text evidence="5">The sequence shown here is derived from an EMBL/GenBank/DDBJ whole genome shotgun (WGS) entry which is preliminary data.</text>
</comment>
<dbReference type="Gene3D" id="1.20.920.10">
    <property type="entry name" value="Bromodomain-like"/>
    <property type="match status" value="1"/>
</dbReference>
<feature type="domain" description="Bromo" evidence="4">
    <location>
        <begin position="247"/>
        <end position="317"/>
    </location>
</feature>
<dbReference type="Proteomes" id="UP000288716">
    <property type="component" value="Unassembled WGS sequence"/>
</dbReference>
<dbReference type="InterPro" id="IPR001487">
    <property type="entry name" value="Bromodomain"/>
</dbReference>
<feature type="compositionally biased region" description="Basic and acidic residues" evidence="3">
    <location>
        <begin position="153"/>
        <end position="167"/>
    </location>
</feature>
<dbReference type="EMBL" id="NCKV01010495">
    <property type="protein sequence ID" value="RWS21871.1"/>
    <property type="molecule type" value="Genomic_DNA"/>
</dbReference>
<evidence type="ECO:0000313" key="5">
    <source>
        <dbReference type="EMBL" id="RWS21871.1"/>
    </source>
</evidence>
<dbReference type="GO" id="GO:0035267">
    <property type="term" value="C:NuA4 histone acetyltransferase complex"/>
    <property type="evidence" value="ECO:0007669"/>
    <property type="project" value="TreeGrafter"/>
</dbReference>
<evidence type="ECO:0000256" key="3">
    <source>
        <dbReference type="SAM" id="MobiDB-lite"/>
    </source>
</evidence>
<evidence type="ECO:0000313" key="6">
    <source>
        <dbReference type="Proteomes" id="UP000288716"/>
    </source>
</evidence>
<evidence type="ECO:0000256" key="1">
    <source>
        <dbReference type="ARBA" id="ARBA00023117"/>
    </source>
</evidence>
<dbReference type="SMART" id="SM00297">
    <property type="entry name" value="BROMO"/>
    <property type="match status" value="1"/>
</dbReference>
<dbReference type="Pfam" id="PF00439">
    <property type="entry name" value="Bromodomain"/>
    <property type="match status" value="1"/>
</dbReference>
<sequence length="400" mass="44952">EEKRNSQKIEETHPVSNVEVTIIPIVIDTTKPEESDTQKEPKVIQQQTAPELPGVQITPIEEPIKSPTKDVEMEVLKDIKQEVVESKEEEHNFEEVSVKQEVEESDDSTPAITDLKTPGVTPILVRSKRRKPPVPAISTPVATPTRRSGRVKANRELKLSESDERENAPNLESGAKKFTVTDEITDASMSEESLDAAVKQTTSKAPSITESTPNSPASSTMHSEDAENLREYKQWKKSIMLLWRQAATHKYASLFLHPVTDDEAKGYSTVVYRPQDLTTIRKKIENSTLRTTAEFQRDIMLMFQNAIMYNSADHEVHQMAVEMQKEILEGIEDFIETQQQGNQTAELTKSRVRRSGLSTPITETHEQENSIAFRRKSRTSTDTDPGSSSTAAKAKTKKKP</sequence>
<dbReference type="PANTHER" id="PTHR15398:SF4">
    <property type="entry name" value="BROMODOMAIN-CONTAINING PROTEIN 8 ISOFORM X1"/>
    <property type="match status" value="1"/>
</dbReference>
<feature type="non-terminal residue" evidence="5">
    <location>
        <position position="1"/>
    </location>
</feature>
<feature type="compositionally biased region" description="Basic and acidic residues" evidence="3">
    <location>
        <begin position="85"/>
        <end position="102"/>
    </location>
</feature>
<feature type="region of interest" description="Disordered" evidence="3">
    <location>
        <begin position="85"/>
        <end position="225"/>
    </location>
</feature>
<dbReference type="AlphaFoldDB" id="A0A443S320"/>
<accession>A0A443S320</accession>
<dbReference type="InterPro" id="IPR037966">
    <property type="entry name" value="Brd8_Bromo_dom"/>
</dbReference>